<accession>A0A401NR09</accession>
<evidence type="ECO:0000313" key="2">
    <source>
        <dbReference type="Proteomes" id="UP000288216"/>
    </source>
</evidence>
<dbReference type="AlphaFoldDB" id="A0A401NR09"/>
<protein>
    <submittedName>
        <fullName evidence="1">Uncharacterized protein</fullName>
    </submittedName>
</protein>
<reference evidence="1 2" key="1">
    <citation type="journal article" date="2018" name="Nat. Ecol. Evol.">
        <title>Shark genomes provide insights into elasmobranch evolution and the origin of vertebrates.</title>
        <authorList>
            <person name="Hara Y"/>
            <person name="Yamaguchi K"/>
            <person name="Onimaru K"/>
            <person name="Kadota M"/>
            <person name="Koyanagi M"/>
            <person name="Keeley SD"/>
            <person name="Tatsumi K"/>
            <person name="Tanaka K"/>
            <person name="Motone F"/>
            <person name="Kageyama Y"/>
            <person name="Nozu R"/>
            <person name="Adachi N"/>
            <person name="Nishimura O"/>
            <person name="Nakagawa R"/>
            <person name="Tanegashima C"/>
            <person name="Kiyatake I"/>
            <person name="Matsumoto R"/>
            <person name="Murakumo K"/>
            <person name="Nishida K"/>
            <person name="Terakita A"/>
            <person name="Kuratani S"/>
            <person name="Sato K"/>
            <person name="Hyodo S Kuraku.S."/>
        </authorList>
    </citation>
    <scope>NUCLEOTIDE SEQUENCE [LARGE SCALE GENOMIC DNA]</scope>
</reference>
<dbReference type="EMBL" id="BFAA01003995">
    <property type="protein sequence ID" value="GCB63282.1"/>
    <property type="molecule type" value="Genomic_DNA"/>
</dbReference>
<keyword evidence="2" id="KW-1185">Reference proteome</keyword>
<comment type="caution">
    <text evidence="1">The sequence shown here is derived from an EMBL/GenBank/DDBJ whole genome shotgun (WGS) entry which is preliminary data.</text>
</comment>
<proteinExistence type="predicted"/>
<gene>
    <name evidence="1" type="ORF">scyTo_0009639</name>
</gene>
<sequence length="71" mass="8442">MRKSQEMKTKMLEANFHEEKLKLQQLHDADVEKVWTGKKIEKETLKGDVKFACMNMTRYVIYNESVVFSND</sequence>
<dbReference type="OrthoDB" id="78101at2759"/>
<dbReference type="Proteomes" id="UP000288216">
    <property type="component" value="Unassembled WGS sequence"/>
</dbReference>
<evidence type="ECO:0000313" key="1">
    <source>
        <dbReference type="EMBL" id="GCB63282.1"/>
    </source>
</evidence>
<name>A0A401NR09_SCYTO</name>
<organism evidence="1 2">
    <name type="scientific">Scyliorhinus torazame</name>
    <name type="common">Cloudy catshark</name>
    <name type="synonym">Catulus torazame</name>
    <dbReference type="NCBI Taxonomy" id="75743"/>
    <lineage>
        <taxon>Eukaryota</taxon>
        <taxon>Metazoa</taxon>
        <taxon>Chordata</taxon>
        <taxon>Craniata</taxon>
        <taxon>Vertebrata</taxon>
        <taxon>Chondrichthyes</taxon>
        <taxon>Elasmobranchii</taxon>
        <taxon>Galeomorphii</taxon>
        <taxon>Galeoidea</taxon>
        <taxon>Carcharhiniformes</taxon>
        <taxon>Scyliorhinidae</taxon>
        <taxon>Scyliorhinus</taxon>
    </lineage>
</organism>